<name>A0A2P6TQ64_CHLSO</name>
<evidence type="ECO:0000256" key="1">
    <source>
        <dbReference type="ARBA" id="ARBA00000083"/>
    </source>
</evidence>
<accession>A0A2P6TQ64</accession>
<dbReference type="EMBL" id="LHPG02000009">
    <property type="protein sequence ID" value="PRW56175.1"/>
    <property type="molecule type" value="Genomic_DNA"/>
</dbReference>
<dbReference type="Pfam" id="PF05721">
    <property type="entry name" value="PhyH"/>
    <property type="match status" value="1"/>
</dbReference>
<proteinExistence type="inferred from homology"/>
<evidence type="ECO:0000313" key="9">
    <source>
        <dbReference type="EMBL" id="PRW56175.1"/>
    </source>
</evidence>
<dbReference type="GO" id="GO:0003978">
    <property type="term" value="F:UDP-glucose 4-epimerase activity"/>
    <property type="evidence" value="ECO:0007669"/>
    <property type="project" value="UniProtKB-EC"/>
</dbReference>
<evidence type="ECO:0000313" key="10">
    <source>
        <dbReference type="Proteomes" id="UP000239899"/>
    </source>
</evidence>
<dbReference type="InterPro" id="IPR005886">
    <property type="entry name" value="UDP_G4E"/>
</dbReference>
<dbReference type="CDD" id="cd05247">
    <property type="entry name" value="UDP_G4E_1_SDR_e"/>
    <property type="match status" value="1"/>
</dbReference>
<keyword evidence="10" id="KW-1185">Reference proteome</keyword>
<dbReference type="InterPro" id="IPR016040">
    <property type="entry name" value="NAD(P)-bd_dom"/>
</dbReference>
<protein>
    <recommendedName>
        <fullName evidence="5">UDP-glucose 4-epimerase</fullName>
        <ecNumber evidence="5">5.1.3.2</ecNumber>
    </recommendedName>
</protein>
<dbReference type="Gene3D" id="3.90.25.10">
    <property type="entry name" value="UDP-galactose 4-epimerase, domain 1"/>
    <property type="match status" value="1"/>
</dbReference>
<dbReference type="NCBIfam" id="TIGR01179">
    <property type="entry name" value="galE"/>
    <property type="match status" value="1"/>
</dbReference>
<feature type="domain" description="NAD(P)-binding" evidence="8">
    <location>
        <begin position="354"/>
        <end position="677"/>
    </location>
</feature>
<dbReference type="InterPro" id="IPR036291">
    <property type="entry name" value="NAD(P)-bd_dom_sf"/>
</dbReference>
<dbReference type="EC" id="5.1.3.2" evidence="5"/>
<gene>
    <name evidence="9" type="ORF">C2E21_4955</name>
</gene>
<keyword evidence="7" id="KW-0413">Isomerase</keyword>
<comment type="pathway">
    <text evidence="3">Carbohydrate metabolism; galactose metabolism.</text>
</comment>
<dbReference type="Gene3D" id="3.40.50.720">
    <property type="entry name" value="NAD(P)-binding Rossmann-like Domain"/>
    <property type="match status" value="1"/>
</dbReference>
<dbReference type="OrthoDB" id="9402762at2759"/>
<evidence type="ECO:0000256" key="7">
    <source>
        <dbReference type="ARBA" id="ARBA00023235"/>
    </source>
</evidence>
<reference evidence="9 10" key="1">
    <citation type="journal article" date="2018" name="Plant J.">
        <title>Genome sequences of Chlorella sorokiniana UTEX 1602 and Micractinium conductrix SAG 241.80: implications to maltose excretion by a green alga.</title>
        <authorList>
            <person name="Arriola M.B."/>
            <person name="Velmurugan N."/>
            <person name="Zhang Y."/>
            <person name="Plunkett M.H."/>
            <person name="Hondzo H."/>
            <person name="Barney B.M."/>
        </authorList>
    </citation>
    <scope>NUCLEOTIDE SEQUENCE [LARGE SCALE GENOMIC DNA]</scope>
    <source>
        <strain evidence="10">UTEX 1602</strain>
    </source>
</reference>
<dbReference type="SUPFAM" id="SSF51735">
    <property type="entry name" value="NAD(P)-binding Rossmann-fold domains"/>
    <property type="match status" value="1"/>
</dbReference>
<dbReference type="SUPFAM" id="SSF51197">
    <property type="entry name" value="Clavaminate synthase-like"/>
    <property type="match status" value="1"/>
</dbReference>
<dbReference type="AlphaFoldDB" id="A0A2P6TQ64"/>
<sequence>MLTQEQLDKFASDGFLVLEGFASAEEVQQLKQRGEELVAGFDPESISIFSTKNQTKRSDQYFLDSAGKVSFFFEEKAFDEEGRLTIDKNRAINKIGHAMHDLDPVFRRWTRSPKVAALMAALGFARPLPVQSMLIFKQPFVGGEVVPHQDSAFLATEPFSCIGIWLALEDASRTNGCLWALPGSHQEGVHRRFLRAADGSVSFTGEAADMPAFDEERFLPVEVKAGSLVLLHGANVHLSKENSSPLSRHAYAVHFVEGGPGYEWQTDNWLQRPADMPFEPLLPEQPAAAPAAAAPAARQPAYAHTRGSAPRVAAARPAAAPASGVVPPAAAQEALNSSSVGYRRAAAMAGPNIFVTGGVGFIGSHTVLVLLEHGYKVCIMDNLDNSFQKAYDRMVELAGDKAPNMKFIKGDLRNLEDLEKAFSAEKFDCVIHFAGRKYVNESVEDPLRYYDHNVKGTINLCLTMNKYGCKNMVFSSSCTVYGNPQYVPIDEQHSLKAVSPYGATKLMIEDILRDISASDPEWRVALLRYFNPVGAHPSGKIGEHQVMLNNLMPWVQAVALGHRPVLNVYGTDYDTRDGTCVRDYIHVMDLGEGHVAAVKKVLETPELRCVPYNLGTGTGTTVLEMVHAFEEASGLKVNTNLTGRRPGDAKAVWAATEFAEKELGWRAKLTVKEMCRDQWAWASQNPAGYLTGASEEELKIAKEKGLL</sequence>
<dbReference type="Pfam" id="PF16363">
    <property type="entry name" value="GDP_Man_Dehyd"/>
    <property type="match status" value="1"/>
</dbReference>
<keyword evidence="6" id="KW-0520">NAD</keyword>
<dbReference type="GO" id="GO:0005829">
    <property type="term" value="C:cytosol"/>
    <property type="evidence" value="ECO:0007669"/>
    <property type="project" value="TreeGrafter"/>
</dbReference>
<comment type="caution">
    <text evidence="9">The sequence shown here is derived from an EMBL/GenBank/DDBJ whole genome shotgun (WGS) entry which is preliminary data.</text>
</comment>
<comment type="similarity">
    <text evidence="4">Belongs to the NAD(P)-dependent epimerase/dehydratase family.</text>
</comment>
<organism evidence="9 10">
    <name type="scientific">Chlorella sorokiniana</name>
    <name type="common">Freshwater green alga</name>
    <dbReference type="NCBI Taxonomy" id="3076"/>
    <lineage>
        <taxon>Eukaryota</taxon>
        <taxon>Viridiplantae</taxon>
        <taxon>Chlorophyta</taxon>
        <taxon>core chlorophytes</taxon>
        <taxon>Trebouxiophyceae</taxon>
        <taxon>Chlorellales</taxon>
        <taxon>Chlorellaceae</taxon>
        <taxon>Chlorella clade</taxon>
        <taxon>Chlorella</taxon>
    </lineage>
</organism>
<dbReference type="STRING" id="3076.A0A2P6TQ64"/>
<comment type="catalytic activity">
    <reaction evidence="1">
        <text>UDP-alpha-D-glucose = UDP-alpha-D-galactose</text>
        <dbReference type="Rhea" id="RHEA:22168"/>
        <dbReference type="ChEBI" id="CHEBI:58885"/>
        <dbReference type="ChEBI" id="CHEBI:66914"/>
        <dbReference type="EC" id="5.1.3.2"/>
    </reaction>
</comment>
<evidence type="ECO:0000256" key="4">
    <source>
        <dbReference type="ARBA" id="ARBA00007637"/>
    </source>
</evidence>
<dbReference type="GO" id="GO:0006012">
    <property type="term" value="P:galactose metabolic process"/>
    <property type="evidence" value="ECO:0007669"/>
    <property type="project" value="InterPro"/>
</dbReference>
<comment type="cofactor">
    <cofactor evidence="2">
        <name>NAD(+)</name>
        <dbReference type="ChEBI" id="CHEBI:57540"/>
    </cofactor>
</comment>
<dbReference type="Proteomes" id="UP000239899">
    <property type="component" value="Unassembled WGS sequence"/>
</dbReference>
<evidence type="ECO:0000256" key="3">
    <source>
        <dbReference type="ARBA" id="ARBA00004947"/>
    </source>
</evidence>
<evidence type="ECO:0000259" key="8">
    <source>
        <dbReference type="Pfam" id="PF16363"/>
    </source>
</evidence>
<dbReference type="PANTHER" id="PTHR43725">
    <property type="entry name" value="UDP-GLUCOSE 4-EPIMERASE"/>
    <property type="match status" value="1"/>
</dbReference>
<evidence type="ECO:0000256" key="5">
    <source>
        <dbReference type="ARBA" id="ARBA00013189"/>
    </source>
</evidence>
<dbReference type="Gene3D" id="2.60.120.620">
    <property type="entry name" value="q2cbj1_9rhob like domain"/>
    <property type="match status" value="1"/>
</dbReference>
<evidence type="ECO:0000256" key="6">
    <source>
        <dbReference type="ARBA" id="ARBA00023027"/>
    </source>
</evidence>
<dbReference type="InterPro" id="IPR008775">
    <property type="entry name" value="Phytyl_CoA_dOase-like"/>
</dbReference>
<dbReference type="PANTHER" id="PTHR43725:SF47">
    <property type="entry name" value="UDP-GLUCOSE 4-EPIMERASE"/>
    <property type="match status" value="1"/>
</dbReference>
<evidence type="ECO:0000256" key="2">
    <source>
        <dbReference type="ARBA" id="ARBA00001911"/>
    </source>
</evidence>